<dbReference type="EMBL" id="MQWB01000001">
    <property type="protein sequence ID" value="OZC04489.1"/>
    <property type="molecule type" value="Genomic_DNA"/>
</dbReference>
<keyword evidence="1" id="KW-0812">Transmembrane</keyword>
<sequence>MPSGTPSQLHTRARVIFLAALGMIAAAFASAMFAGTRAPVLVLVLLVLAAVLFAASVMVRRAGDAKRRAMERD</sequence>
<evidence type="ECO:0000313" key="3">
    <source>
        <dbReference type="Proteomes" id="UP000216446"/>
    </source>
</evidence>
<feature type="transmembrane region" description="Helical" evidence="1">
    <location>
        <begin position="40"/>
        <end position="59"/>
    </location>
</feature>
<organism evidence="2 3">
    <name type="scientific">Rubricoccus marinus</name>
    <dbReference type="NCBI Taxonomy" id="716817"/>
    <lineage>
        <taxon>Bacteria</taxon>
        <taxon>Pseudomonadati</taxon>
        <taxon>Rhodothermota</taxon>
        <taxon>Rhodothermia</taxon>
        <taxon>Rhodothermales</taxon>
        <taxon>Rubricoccaceae</taxon>
        <taxon>Rubricoccus</taxon>
    </lineage>
</organism>
<keyword evidence="3" id="KW-1185">Reference proteome</keyword>
<reference evidence="2 3" key="1">
    <citation type="submission" date="2016-11" db="EMBL/GenBank/DDBJ databases">
        <title>Study of marine rhodopsin-containing bacteria.</title>
        <authorList>
            <person name="Yoshizawa S."/>
            <person name="Kumagai Y."/>
            <person name="Kogure K."/>
        </authorList>
    </citation>
    <scope>NUCLEOTIDE SEQUENCE [LARGE SCALE GENOMIC DNA]</scope>
    <source>
        <strain evidence="2 3">SG-29</strain>
    </source>
</reference>
<protein>
    <submittedName>
        <fullName evidence="2">Uncharacterized protein</fullName>
    </submittedName>
</protein>
<keyword evidence="1" id="KW-1133">Transmembrane helix</keyword>
<evidence type="ECO:0000256" key="1">
    <source>
        <dbReference type="SAM" id="Phobius"/>
    </source>
</evidence>
<gene>
    <name evidence="2" type="ORF">BSZ36_16810</name>
</gene>
<proteinExistence type="predicted"/>
<name>A0A259U395_9BACT</name>
<dbReference type="AlphaFoldDB" id="A0A259U395"/>
<comment type="caution">
    <text evidence="2">The sequence shown here is derived from an EMBL/GenBank/DDBJ whole genome shotgun (WGS) entry which is preliminary data.</text>
</comment>
<dbReference type="RefSeq" id="WP_094551017.1">
    <property type="nucleotide sequence ID" value="NZ_MQWB01000001.1"/>
</dbReference>
<keyword evidence="1" id="KW-0472">Membrane</keyword>
<dbReference type="Proteomes" id="UP000216446">
    <property type="component" value="Unassembled WGS sequence"/>
</dbReference>
<accession>A0A259U395</accession>
<evidence type="ECO:0000313" key="2">
    <source>
        <dbReference type="EMBL" id="OZC04489.1"/>
    </source>
</evidence>
<feature type="transmembrane region" description="Helical" evidence="1">
    <location>
        <begin position="15"/>
        <end position="34"/>
    </location>
</feature>
<dbReference type="InParanoid" id="A0A259U395"/>